<dbReference type="PANTHER" id="PTHR42964:SF1">
    <property type="entry name" value="POLYKETIDE BIOSYNTHESIS ENOYL-COA HYDRATASE PKSH-RELATED"/>
    <property type="match status" value="1"/>
</dbReference>
<keyword evidence="3" id="KW-1185">Reference proteome</keyword>
<dbReference type="CDD" id="cd06558">
    <property type="entry name" value="crotonase-like"/>
    <property type="match status" value="1"/>
</dbReference>
<accession>A0ABV1KKH0</accession>
<comment type="similarity">
    <text evidence="1">Belongs to the enoyl-CoA hydratase/isomerase family.</text>
</comment>
<dbReference type="SUPFAM" id="SSF52096">
    <property type="entry name" value="ClpP/crotonase"/>
    <property type="match status" value="1"/>
</dbReference>
<evidence type="ECO:0000313" key="2">
    <source>
        <dbReference type="EMBL" id="MEQ3554368.1"/>
    </source>
</evidence>
<name>A0ABV1KKH0_9PSEU</name>
<evidence type="ECO:0000256" key="1">
    <source>
        <dbReference type="ARBA" id="ARBA00005254"/>
    </source>
</evidence>
<dbReference type="InterPro" id="IPR051683">
    <property type="entry name" value="Enoyl-CoA_Hydratase/Isomerase"/>
</dbReference>
<dbReference type="EMBL" id="JBEDNQ010000014">
    <property type="protein sequence ID" value="MEQ3554368.1"/>
    <property type="molecule type" value="Genomic_DNA"/>
</dbReference>
<dbReference type="RefSeq" id="WP_349301437.1">
    <property type="nucleotide sequence ID" value="NZ_JBEDNQ010000014.1"/>
</dbReference>
<dbReference type="PANTHER" id="PTHR42964">
    <property type="entry name" value="ENOYL-COA HYDRATASE"/>
    <property type="match status" value="1"/>
</dbReference>
<sequence length="255" mass="27066">MSDVGTDLDGRVLTVTFRRPAQRNALTWEMYDGLVAACERADDDDAVRVLVVRGEGGKAFVAGTDIGQFAAFTSGADGIDYEHRVTAILDRIRAVSVPTVSAVQGWCVGGGLGIACATDLRIATPDSRFGVPIARTLGNCLSARTLDLLVETLGRPLTADLLLTARMLEVGEARHVPGFLHAVVDDLDAGLAELTARLVSGAPLTIWATKELLRARESAGTPDDSEVVARVYGSDDFRGAVAAFGEGRRPEWTGR</sequence>
<comment type="caution">
    <text evidence="2">The sequence shown here is derived from an EMBL/GenBank/DDBJ whole genome shotgun (WGS) entry which is preliminary data.</text>
</comment>
<proteinExistence type="inferred from homology"/>
<dbReference type="InterPro" id="IPR001753">
    <property type="entry name" value="Enoyl-CoA_hydra/iso"/>
</dbReference>
<dbReference type="Gene3D" id="3.90.226.10">
    <property type="entry name" value="2-enoyl-CoA Hydratase, Chain A, domain 1"/>
    <property type="match status" value="1"/>
</dbReference>
<organism evidence="2 3">
    <name type="scientific">Pseudonocardia nematodicida</name>
    <dbReference type="NCBI Taxonomy" id="1206997"/>
    <lineage>
        <taxon>Bacteria</taxon>
        <taxon>Bacillati</taxon>
        <taxon>Actinomycetota</taxon>
        <taxon>Actinomycetes</taxon>
        <taxon>Pseudonocardiales</taxon>
        <taxon>Pseudonocardiaceae</taxon>
        <taxon>Pseudonocardia</taxon>
    </lineage>
</organism>
<gene>
    <name evidence="2" type="ORF">WIS52_28210</name>
</gene>
<dbReference type="InterPro" id="IPR029045">
    <property type="entry name" value="ClpP/crotonase-like_dom_sf"/>
</dbReference>
<protein>
    <submittedName>
        <fullName evidence="2">Enoyl-CoA hydratase</fullName>
    </submittedName>
</protein>
<dbReference type="Proteomes" id="UP001494902">
    <property type="component" value="Unassembled WGS sequence"/>
</dbReference>
<dbReference type="NCBIfam" id="NF004796">
    <property type="entry name" value="PRK06144.1"/>
    <property type="match status" value="1"/>
</dbReference>
<dbReference type="Pfam" id="PF00378">
    <property type="entry name" value="ECH_1"/>
    <property type="match status" value="1"/>
</dbReference>
<reference evidence="2 3" key="1">
    <citation type="submission" date="2024-03" db="EMBL/GenBank/DDBJ databases">
        <title>Draft genome sequence of Pseudonocardia nematodicida JCM 31783.</title>
        <authorList>
            <person name="Butdee W."/>
            <person name="Duangmal K."/>
        </authorList>
    </citation>
    <scope>NUCLEOTIDE SEQUENCE [LARGE SCALE GENOMIC DNA]</scope>
    <source>
        <strain evidence="2 3">JCM 31783</strain>
    </source>
</reference>
<evidence type="ECO:0000313" key="3">
    <source>
        <dbReference type="Proteomes" id="UP001494902"/>
    </source>
</evidence>